<keyword evidence="1" id="KW-0805">Transcription regulation</keyword>
<dbReference type="Gene3D" id="1.10.10.60">
    <property type="entry name" value="Homeodomain-like"/>
    <property type="match status" value="2"/>
</dbReference>
<evidence type="ECO:0000313" key="8">
    <source>
        <dbReference type="Proteomes" id="UP001651158"/>
    </source>
</evidence>
<evidence type="ECO:0000259" key="5">
    <source>
        <dbReference type="PROSITE" id="PS50090"/>
    </source>
</evidence>
<keyword evidence="8" id="KW-1185">Reference proteome</keyword>
<evidence type="ECO:0000256" key="3">
    <source>
        <dbReference type="ARBA" id="ARBA00023163"/>
    </source>
</evidence>
<accession>A0ABR4QJ13</accession>
<protein>
    <submittedName>
        <fullName evidence="7">snRNA-activating protein complex subunit 4</fullName>
    </submittedName>
</protein>
<dbReference type="InterPro" id="IPR051575">
    <property type="entry name" value="Myb-like_DNA-bd"/>
</dbReference>
<sequence length="1175" mass="132285">MDSDQTCSSVGLGMLDKEAAVRCIVLNETSQGLIREAVSCIEAEIAQLKKECPPMNVDTQTRLRLKETNVADDINTTLHKLTQSETIKLLLALVDCYRISLQRKLNEQIENYTESLTNLEKSFSERQQIYYKLQSAEIRLKHSKNILPTALPKEIVNCIASLSNAISESAYWHNKFDKFVKLKQPDTECSSISMAEWISILNNAHNVLTDNDWNYISLHVLKSVKSAKFCRLYWLHRLRPELGRGLWSANELAALECAVKEFGPYGQWQQISERLNCGRTAFSCFKAWHKYLNPQHPSRAPWSPDEEESLDLIVDDELLHECKTISLVDWGVVSARLQTRSAIACQRRYYERHQLTRSSPKAPFSPEEDLALLMAIQRFGTGGGHYGWGNAGENPGSLGTWSVIAAQLPGGRRTARECELRHNQLCEKFQPWSYAETRRLFEFSSRVLETTNNETGPFVAVNILPYFPGRPMSALLNRLRDCKILASVLKRLRRFPSQGALADDFFSSTDFRPLRPYLFDSRSIFGEWMKELRQLGVSNPEAYAFSRLLAWRPRKSYEPPEGQKHSFKAEMNHEFNQLLLDLEERLLLPSKSELSNSKSDVSAVGFSVQPSLSSGEQLGVLGVARLINSYQLKPALFALLSTEIARRMNQPVPDVPSLDQDRGDGKRKIKPLTHHINEEASANLQEVGERLLKDHNFFTQVFERVLSSNETASQAYNSHNPRVLDLMAPELAGDMLFFAQQVDEDSLLDTSKSRSHECKHLIKCIPRSKLQRILRIRQLLLRSRVPSIRSGSLKTPWAMSFTEVGRAEHDQCKIPFLIQLPDPLQKCVSESSGWVTDNLIPFVAKCLGVSSSAEKRRNGPCVHVARDDLGIKLMPPNFATISALKALLMKLPELQKTAGGNALRVLRCRANCNFFNRPSASSVTIPTDAQLNPIIRDRPDVAALLSSWKHRIFVLRCFALFLWPCLLANMPARDIVNRSLNILWEQSHKLAEVESAPSRLRGPATTTSLKRALETEDLGDEIPPRKRSLRAKKVWNQTKSPDSWIRLNVACDANLNVHCELPSSVEDLVYLFTQCTPGNSVQVGHLSPLPPLFPPKGSTAVVALEAVSCRGVVTGCGDAVKLEQAACIMNAGRSVWRGRRKSSVLWNECRVDEGEGEVEWRHRSTAGVELPPGVA</sequence>
<name>A0ABR4QJ13_9CEST</name>
<feature type="domain" description="HTH myb-type" evidence="6">
    <location>
        <begin position="239"/>
        <end position="296"/>
    </location>
</feature>
<evidence type="ECO:0000259" key="6">
    <source>
        <dbReference type="PROSITE" id="PS51294"/>
    </source>
</evidence>
<dbReference type="PROSITE" id="PS51294">
    <property type="entry name" value="HTH_MYB"/>
    <property type="match status" value="1"/>
</dbReference>
<organism evidence="7 8">
    <name type="scientific">Taenia crassiceps</name>
    <dbReference type="NCBI Taxonomy" id="6207"/>
    <lineage>
        <taxon>Eukaryota</taxon>
        <taxon>Metazoa</taxon>
        <taxon>Spiralia</taxon>
        <taxon>Lophotrochozoa</taxon>
        <taxon>Platyhelminthes</taxon>
        <taxon>Cestoda</taxon>
        <taxon>Eucestoda</taxon>
        <taxon>Cyclophyllidea</taxon>
        <taxon>Taeniidae</taxon>
        <taxon>Taenia</taxon>
    </lineage>
</organism>
<dbReference type="PANTHER" id="PTHR46621">
    <property type="entry name" value="SNRNA-ACTIVATING PROTEIN COMPLEX SUBUNIT 4"/>
    <property type="match status" value="1"/>
</dbReference>
<evidence type="ECO:0000256" key="4">
    <source>
        <dbReference type="ARBA" id="ARBA00023242"/>
    </source>
</evidence>
<dbReference type="CDD" id="cd00167">
    <property type="entry name" value="SANT"/>
    <property type="match status" value="3"/>
</dbReference>
<keyword evidence="3" id="KW-0804">Transcription</keyword>
<dbReference type="SUPFAM" id="SSF46689">
    <property type="entry name" value="Homeodomain-like"/>
    <property type="match status" value="2"/>
</dbReference>
<feature type="domain" description="Myb-like" evidence="5">
    <location>
        <begin position="239"/>
        <end position="292"/>
    </location>
</feature>
<keyword evidence="2" id="KW-0238">DNA-binding</keyword>
<evidence type="ECO:0000256" key="2">
    <source>
        <dbReference type="ARBA" id="ARBA00023125"/>
    </source>
</evidence>
<evidence type="ECO:0000256" key="1">
    <source>
        <dbReference type="ARBA" id="ARBA00023015"/>
    </source>
</evidence>
<dbReference type="InterPro" id="IPR009057">
    <property type="entry name" value="Homeodomain-like_sf"/>
</dbReference>
<proteinExistence type="predicted"/>
<dbReference type="PANTHER" id="PTHR46621:SF1">
    <property type="entry name" value="SNRNA-ACTIVATING PROTEIN COMPLEX SUBUNIT 4"/>
    <property type="match status" value="1"/>
</dbReference>
<feature type="domain" description="Myb-like" evidence="5">
    <location>
        <begin position="294"/>
        <end position="353"/>
    </location>
</feature>
<feature type="domain" description="Myb-like" evidence="5">
    <location>
        <begin position="356"/>
        <end position="426"/>
    </location>
</feature>
<dbReference type="SMART" id="SM00717">
    <property type="entry name" value="SANT"/>
    <property type="match status" value="4"/>
</dbReference>
<dbReference type="InterPro" id="IPR017930">
    <property type="entry name" value="Myb_dom"/>
</dbReference>
<evidence type="ECO:0000313" key="7">
    <source>
        <dbReference type="EMBL" id="KAL5109537.1"/>
    </source>
</evidence>
<dbReference type="PROSITE" id="PS50090">
    <property type="entry name" value="MYB_LIKE"/>
    <property type="match status" value="3"/>
</dbReference>
<reference evidence="7 8" key="1">
    <citation type="journal article" date="2022" name="Front. Cell. Infect. Microbiol.">
        <title>The Genomes of Two Strains of Taenia crassiceps the Animal Model for the Study of Human Cysticercosis.</title>
        <authorList>
            <person name="Bobes R.J."/>
            <person name="Estrada K."/>
            <person name="Rios-Valencia D.G."/>
            <person name="Calderon-Gallegos A."/>
            <person name="de la Torre P."/>
            <person name="Carrero J.C."/>
            <person name="Sanchez-Flores A."/>
            <person name="Laclette J.P."/>
        </authorList>
    </citation>
    <scope>NUCLEOTIDE SEQUENCE [LARGE SCALE GENOMIC DNA]</scope>
    <source>
        <strain evidence="7">WFUcys</strain>
    </source>
</reference>
<dbReference type="EMBL" id="JAKROA010000003">
    <property type="protein sequence ID" value="KAL5109537.1"/>
    <property type="molecule type" value="Genomic_DNA"/>
</dbReference>
<dbReference type="Proteomes" id="UP001651158">
    <property type="component" value="Unassembled WGS sequence"/>
</dbReference>
<dbReference type="Pfam" id="PF13921">
    <property type="entry name" value="Myb_DNA-bind_6"/>
    <property type="match status" value="2"/>
</dbReference>
<comment type="caution">
    <text evidence="7">The sequence shown here is derived from an EMBL/GenBank/DDBJ whole genome shotgun (WGS) entry which is preliminary data.</text>
</comment>
<keyword evidence="4" id="KW-0539">Nucleus</keyword>
<gene>
    <name evidence="7" type="ORF">TcWFU_010004</name>
</gene>
<dbReference type="InterPro" id="IPR001005">
    <property type="entry name" value="SANT/Myb"/>
</dbReference>